<dbReference type="GO" id="GO:0004713">
    <property type="term" value="F:protein tyrosine kinase activity"/>
    <property type="evidence" value="ECO:0007669"/>
    <property type="project" value="TreeGrafter"/>
</dbReference>
<dbReference type="RefSeq" id="WP_163112803.1">
    <property type="nucleotide sequence ID" value="NZ_JAAAWP010000016.1"/>
</dbReference>
<evidence type="ECO:0000313" key="8">
    <source>
        <dbReference type="EMBL" id="NDW23199.1"/>
    </source>
</evidence>
<sequence>MNKTSSDVHRKDNSEFKSGVDLLEAINAIWDKKYSIIFITIFSTLLVLLYSLSLPKVYKSEVLLSPVTDSEGNGLNLLAGQLGGLATLAGVNLGTTSGNKATIALEILQSRSFISEFINSNNLKPQIMAAEGWDSERDELLFDNSVYIAEKQRWVRKSQSLKTEEPSDFEVYDKFIEQHLSVLQEKDTGLVKVAVTHFSPFFARSTVKKIVEALNDRIRTNDVQDAENSITYLKDALDSTGLADMKNVFYQLIEKQVQTMMLAKIRHEYAFKVIDPAVIPEKEEGPKILLICTVMGLLTFLLVVSYIVVKQSLSKILKH</sequence>
<comment type="caution">
    <text evidence="8">The sequence shown here is derived from an EMBL/GenBank/DDBJ whole genome shotgun (WGS) entry which is preliminary data.</text>
</comment>
<keyword evidence="3 6" id="KW-0812">Transmembrane</keyword>
<feature type="transmembrane region" description="Helical" evidence="6">
    <location>
        <begin position="288"/>
        <end position="309"/>
    </location>
</feature>
<proteinExistence type="predicted"/>
<dbReference type="PANTHER" id="PTHR32309">
    <property type="entry name" value="TYROSINE-PROTEIN KINASE"/>
    <property type="match status" value="1"/>
</dbReference>
<reference evidence="8 9" key="1">
    <citation type="submission" date="2020-01" db="EMBL/GenBank/DDBJ databases">
        <title>Genomes of bacteria type strains.</title>
        <authorList>
            <person name="Chen J."/>
            <person name="Zhu S."/>
            <person name="Yang J."/>
        </authorList>
    </citation>
    <scope>NUCLEOTIDE SEQUENCE [LARGE SCALE GENOMIC DNA]</scope>
    <source>
        <strain evidence="8 9">LMG 22958</strain>
    </source>
</reference>
<evidence type="ECO:0000256" key="6">
    <source>
        <dbReference type="SAM" id="Phobius"/>
    </source>
</evidence>
<keyword evidence="5 6" id="KW-0472">Membrane</keyword>
<dbReference type="Pfam" id="PF02706">
    <property type="entry name" value="Wzz"/>
    <property type="match status" value="1"/>
</dbReference>
<evidence type="ECO:0000256" key="1">
    <source>
        <dbReference type="ARBA" id="ARBA00004651"/>
    </source>
</evidence>
<keyword evidence="9" id="KW-1185">Reference proteome</keyword>
<feature type="transmembrane region" description="Helical" evidence="6">
    <location>
        <begin position="34"/>
        <end position="52"/>
    </location>
</feature>
<protein>
    <submittedName>
        <fullName evidence="8">LPS O-antigen length regulator</fullName>
    </submittedName>
</protein>
<organism evidence="8 9">
    <name type="scientific">Alteromonas hispanica</name>
    <dbReference type="NCBI Taxonomy" id="315421"/>
    <lineage>
        <taxon>Bacteria</taxon>
        <taxon>Pseudomonadati</taxon>
        <taxon>Pseudomonadota</taxon>
        <taxon>Gammaproteobacteria</taxon>
        <taxon>Alteromonadales</taxon>
        <taxon>Alteromonadaceae</taxon>
        <taxon>Alteromonas/Salinimonas group</taxon>
        <taxon>Alteromonas</taxon>
    </lineage>
</organism>
<dbReference type="PANTHER" id="PTHR32309:SF13">
    <property type="entry name" value="FERRIC ENTEROBACTIN TRANSPORT PROTEIN FEPE"/>
    <property type="match status" value="1"/>
</dbReference>
<dbReference type="AlphaFoldDB" id="A0A6L9MY73"/>
<dbReference type="GO" id="GO:0005886">
    <property type="term" value="C:plasma membrane"/>
    <property type="evidence" value="ECO:0007669"/>
    <property type="project" value="UniProtKB-SubCell"/>
</dbReference>
<evidence type="ECO:0000256" key="4">
    <source>
        <dbReference type="ARBA" id="ARBA00022989"/>
    </source>
</evidence>
<evidence type="ECO:0000313" key="9">
    <source>
        <dbReference type="Proteomes" id="UP000478837"/>
    </source>
</evidence>
<dbReference type="EMBL" id="JAAAWP010000016">
    <property type="protein sequence ID" value="NDW23199.1"/>
    <property type="molecule type" value="Genomic_DNA"/>
</dbReference>
<evidence type="ECO:0000259" key="7">
    <source>
        <dbReference type="Pfam" id="PF02706"/>
    </source>
</evidence>
<keyword evidence="4 6" id="KW-1133">Transmembrane helix</keyword>
<evidence type="ECO:0000256" key="3">
    <source>
        <dbReference type="ARBA" id="ARBA00022692"/>
    </source>
</evidence>
<accession>A0A6L9MY73</accession>
<dbReference type="Proteomes" id="UP000478837">
    <property type="component" value="Unassembled WGS sequence"/>
</dbReference>
<gene>
    <name evidence="8" type="ORF">GTW09_16915</name>
</gene>
<feature type="domain" description="Polysaccharide chain length determinant N-terminal" evidence="7">
    <location>
        <begin position="20"/>
        <end position="119"/>
    </location>
</feature>
<evidence type="ECO:0000256" key="5">
    <source>
        <dbReference type="ARBA" id="ARBA00023136"/>
    </source>
</evidence>
<comment type="subcellular location">
    <subcellularLocation>
        <location evidence="1">Cell membrane</location>
        <topology evidence="1">Multi-pass membrane protein</topology>
    </subcellularLocation>
</comment>
<keyword evidence="2" id="KW-1003">Cell membrane</keyword>
<name>A0A6L9MY73_9ALTE</name>
<dbReference type="InterPro" id="IPR050445">
    <property type="entry name" value="Bact_polysacc_biosynth/exp"/>
</dbReference>
<dbReference type="InterPro" id="IPR003856">
    <property type="entry name" value="LPS_length_determ_N"/>
</dbReference>
<evidence type="ECO:0000256" key="2">
    <source>
        <dbReference type="ARBA" id="ARBA00022475"/>
    </source>
</evidence>